<evidence type="ECO:0000256" key="3">
    <source>
        <dbReference type="ARBA" id="ARBA00005229"/>
    </source>
</evidence>
<dbReference type="OrthoDB" id="4045395at2759"/>
<keyword evidence="8" id="KW-1185">Reference proteome</keyword>
<dbReference type="GO" id="GO:0005737">
    <property type="term" value="C:cytoplasm"/>
    <property type="evidence" value="ECO:0007669"/>
    <property type="project" value="UniProtKB-SubCell"/>
</dbReference>
<organism evidence="7 8">
    <name type="scientific">Trichoderma cornu-damae</name>
    <dbReference type="NCBI Taxonomy" id="654480"/>
    <lineage>
        <taxon>Eukaryota</taxon>
        <taxon>Fungi</taxon>
        <taxon>Dikarya</taxon>
        <taxon>Ascomycota</taxon>
        <taxon>Pezizomycotina</taxon>
        <taxon>Sordariomycetes</taxon>
        <taxon>Hypocreomycetidae</taxon>
        <taxon>Hypocreales</taxon>
        <taxon>Hypocreaceae</taxon>
        <taxon>Trichoderma</taxon>
    </lineage>
</organism>
<gene>
    <name evidence="7" type="ORF">Trco_007199</name>
</gene>
<dbReference type="Proteomes" id="UP000827724">
    <property type="component" value="Unassembled WGS sequence"/>
</dbReference>
<dbReference type="CDD" id="cd11693">
    <property type="entry name" value="HRI1_C_like"/>
    <property type="match status" value="1"/>
</dbReference>
<comment type="similarity">
    <text evidence="3">Belongs to the HRI1 family.</text>
</comment>
<name>A0A9P8QIV9_9HYPO</name>
<dbReference type="CDD" id="cd11692">
    <property type="entry name" value="HRI1_N_like"/>
    <property type="match status" value="1"/>
</dbReference>
<dbReference type="AlphaFoldDB" id="A0A9P8QIV9"/>
<evidence type="ECO:0000256" key="2">
    <source>
        <dbReference type="ARBA" id="ARBA00004496"/>
    </source>
</evidence>
<dbReference type="EMBL" id="JAIWOZ010000006">
    <property type="protein sequence ID" value="KAH6603753.1"/>
    <property type="molecule type" value="Genomic_DNA"/>
</dbReference>
<evidence type="ECO:0000313" key="7">
    <source>
        <dbReference type="EMBL" id="KAH6603753.1"/>
    </source>
</evidence>
<dbReference type="InterPro" id="IPR038744">
    <property type="entry name" value="Hri1_N"/>
</dbReference>
<dbReference type="InterPro" id="IPR031818">
    <property type="entry name" value="Hri1"/>
</dbReference>
<sequence length="240" mass="26575">MASISFRKFIRWLPDEAGEPTSTLVLTSPEKRFVDIRVILEEGGDSLGDGEEVLPLGRLDWAMAGTSSSTAISDGHSLSRWRHWIDSRAVDAPPDEGHMYAQPDGLSTLEKGRMTNPATGKVTDYEEMWFDPPPKATGGDKAVCAVLTMEDEERGSKGMLVRLGEWAQVFVRDGPGEAHLVAERWEWRGDDGKGWRRRVRLGDKDRGLPCEDVLGAAEVKLHEEFTAGGDVWKVVEVAEL</sequence>
<evidence type="ECO:0000313" key="8">
    <source>
        <dbReference type="Proteomes" id="UP000827724"/>
    </source>
</evidence>
<keyword evidence="5" id="KW-0963">Cytoplasm</keyword>
<comment type="subcellular location">
    <subcellularLocation>
        <location evidence="2">Cytoplasm</location>
    </subcellularLocation>
    <subcellularLocation>
        <location evidence="1">Nucleus</location>
    </subcellularLocation>
</comment>
<dbReference type="GO" id="GO:0005634">
    <property type="term" value="C:nucleus"/>
    <property type="evidence" value="ECO:0007669"/>
    <property type="project" value="UniProtKB-SubCell"/>
</dbReference>
<keyword evidence="6" id="KW-0539">Nucleus</keyword>
<dbReference type="Gene3D" id="2.40.128.320">
    <property type="entry name" value="Protein HRI1, N-terminal domain"/>
    <property type="match status" value="1"/>
</dbReference>
<evidence type="ECO:0000256" key="1">
    <source>
        <dbReference type="ARBA" id="ARBA00004123"/>
    </source>
</evidence>
<evidence type="ECO:0000256" key="4">
    <source>
        <dbReference type="ARBA" id="ARBA00017063"/>
    </source>
</evidence>
<reference evidence="7" key="1">
    <citation type="submission" date="2021-08" db="EMBL/GenBank/DDBJ databases">
        <title>Chromosome-Level Trichoderma cornu-damae using Hi-C Data.</title>
        <authorList>
            <person name="Kim C.S."/>
        </authorList>
    </citation>
    <scope>NUCLEOTIDE SEQUENCE</scope>
    <source>
        <strain evidence="7">KA19-0412C</strain>
    </source>
</reference>
<dbReference type="Pfam" id="PF16815">
    <property type="entry name" value="HRI1"/>
    <property type="match status" value="1"/>
</dbReference>
<accession>A0A9P8QIV9</accession>
<protein>
    <recommendedName>
        <fullName evidence="4">Protein HRI1</fullName>
    </recommendedName>
</protein>
<evidence type="ECO:0000256" key="5">
    <source>
        <dbReference type="ARBA" id="ARBA00022490"/>
    </source>
</evidence>
<proteinExistence type="inferred from homology"/>
<evidence type="ECO:0000256" key="6">
    <source>
        <dbReference type="ARBA" id="ARBA00023242"/>
    </source>
</evidence>
<comment type="caution">
    <text evidence="7">The sequence shown here is derived from an EMBL/GenBank/DDBJ whole genome shotgun (WGS) entry which is preliminary data.</text>
</comment>
<dbReference type="InterPro" id="IPR043047">
    <property type="entry name" value="Hri1_N_sf"/>
</dbReference>